<dbReference type="RefSeq" id="XP_037873318.1">
    <property type="nucleotide sequence ID" value="XM_038017390.2"/>
</dbReference>
<dbReference type="KEGG" id="bmor:101744371"/>
<keyword evidence="1" id="KW-1133">Transmembrane helix</keyword>
<reference evidence="2" key="2">
    <citation type="submission" date="2022-06" db="UniProtKB">
        <authorList>
            <consortium name="EnsemblMetazoa"/>
        </authorList>
    </citation>
    <scope>IDENTIFICATION</scope>
    <source>
        <strain evidence="2">p50T (Dazao)</strain>
    </source>
</reference>
<evidence type="ECO:0000313" key="2">
    <source>
        <dbReference type="EnsemblMetazoa" id="XP_037873318.1"/>
    </source>
</evidence>
<dbReference type="PANTHER" id="PTHR36694:SF11">
    <property type="entry name" value="LP21121P-RELATED"/>
    <property type="match status" value="1"/>
</dbReference>
<dbReference type="PANTHER" id="PTHR36694">
    <property type="entry name" value="PASIFLORA 1, ISOFORM A-RELATED"/>
    <property type="match status" value="1"/>
</dbReference>
<dbReference type="AlphaFoldDB" id="A0A8R2R2F7"/>
<sequence>MGLPKLETCCFIFDLKTGNIIMGCIGAVFSFALLVTMIVEATMVGVEDNNIIGPYIDVEREARLTGLYVMAIILTLMFLAKFIFDLVFVYGVVMERAGIVKAYFIMWAVFFFLSVSVFFLNCLDFNTSTIVLEVFYIGLNIYAILLSHSFYKQLNTREDV</sequence>
<feature type="transmembrane region" description="Helical" evidence="1">
    <location>
        <begin position="20"/>
        <end position="46"/>
    </location>
</feature>
<dbReference type="Proteomes" id="UP000005204">
    <property type="component" value="Unassembled WGS sequence"/>
</dbReference>
<dbReference type="EnsemblMetazoa" id="XM_038017390.1">
    <property type="protein sequence ID" value="XP_037873318.1"/>
    <property type="gene ID" value="LOC101744371"/>
</dbReference>
<evidence type="ECO:0000256" key="1">
    <source>
        <dbReference type="SAM" id="Phobius"/>
    </source>
</evidence>
<keyword evidence="1" id="KW-0472">Membrane</keyword>
<feature type="transmembrane region" description="Helical" evidence="1">
    <location>
        <begin position="130"/>
        <end position="151"/>
    </location>
</feature>
<dbReference type="RefSeq" id="XP_012547529.2">
    <property type="nucleotide sequence ID" value="XM_012692075.4"/>
</dbReference>
<evidence type="ECO:0000313" key="3">
    <source>
        <dbReference type="Proteomes" id="UP000005204"/>
    </source>
</evidence>
<accession>A0A8R2R2F7</accession>
<name>A0A8R2R2F7_BOMMO</name>
<organism evidence="2 3">
    <name type="scientific">Bombyx mori</name>
    <name type="common">Silk moth</name>
    <dbReference type="NCBI Taxonomy" id="7091"/>
    <lineage>
        <taxon>Eukaryota</taxon>
        <taxon>Metazoa</taxon>
        <taxon>Ecdysozoa</taxon>
        <taxon>Arthropoda</taxon>
        <taxon>Hexapoda</taxon>
        <taxon>Insecta</taxon>
        <taxon>Pterygota</taxon>
        <taxon>Neoptera</taxon>
        <taxon>Endopterygota</taxon>
        <taxon>Lepidoptera</taxon>
        <taxon>Glossata</taxon>
        <taxon>Ditrysia</taxon>
        <taxon>Bombycoidea</taxon>
        <taxon>Bombycidae</taxon>
        <taxon>Bombycinae</taxon>
        <taxon>Bombyx</taxon>
    </lineage>
</organism>
<feature type="transmembrane region" description="Helical" evidence="1">
    <location>
        <begin position="67"/>
        <end position="90"/>
    </location>
</feature>
<reference evidence="3" key="1">
    <citation type="journal article" date="2008" name="Insect Biochem. Mol. Biol.">
        <title>The genome of a lepidopteran model insect, the silkworm Bombyx mori.</title>
        <authorList>
            <consortium name="International Silkworm Genome Consortium"/>
        </authorList>
    </citation>
    <scope>NUCLEOTIDE SEQUENCE [LARGE SCALE GENOMIC DNA]</scope>
    <source>
        <strain evidence="3">p50T</strain>
    </source>
</reference>
<keyword evidence="3" id="KW-1185">Reference proteome</keyword>
<dbReference type="EnsemblMetazoa" id="XM_038017389.1">
    <property type="protein sequence ID" value="XP_037873317.1"/>
    <property type="gene ID" value="LOC101744371"/>
</dbReference>
<dbReference type="EnsemblMetazoa" id="XM_012692075.3">
    <property type="protein sequence ID" value="XP_012547529.2"/>
    <property type="gene ID" value="LOC101744371"/>
</dbReference>
<feature type="transmembrane region" description="Helical" evidence="1">
    <location>
        <begin position="102"/>
        <end position="123"/>
    </location>
</feature>
<dbReference type="RefSeq" id="XP_037873317.1">
    <property type="nucleotide sequence ID" value="XM_038017389.2"/>
</dbReference>
<keyword evidence="1" id="KW-0812">Transmembrane</keyword>
<protein>
    <submittedName>
        <fullName evidence="2">Uncharacterized protein</fullName>
    </submittedName>
</protein>
<proteinExistence type="predicted"/>
<dbReference type="GeneID" id="101744371"/>